<evidence type="ECO:0000259" key="2">
    <source>
        <dbReference type="Pfam" id="PF20415"/>
    </source>
</evidence>
<dbReference type="Pfam" id="PF20415">
    <property type="entry name" value="DUF6699"/>
    <property type="match status" value="1"/>
</dbReference>
<dbReference type="EMBL" id="JARKIE010000252">
    <property type="protein sequence ID" value="KAJ7661161.1"/>
    <property type="molecule type" value="Genomic_DNA"/>
</dbReference>
<reference evidence="3" key="1">
    <citation type="submission" date="2023-03" db="EMBL/GenBank/DDBJ databases">
        <title>Massive genome expansion in bonnet fungi (Mycena s.s.) driven by repeated elements and novel gene families across ecological guilds.</title>
        <authorList>
            <consortium name="Lawrence Berkeley National Laboratory"/>
            <person name="Harder C.B."/>
            <person name="Miyauchi S."/>
            <person name="Viragh M."/>
            <person name="Kuo A."/>
            <person name="Thoen E."/>
            <person name="Andreopoulos B."/>
            <person name="Lu D."/>
            <person name="Skrede I."/>
            <person name="Drula E."/>
            <person name="Henrissat B."/>
            <person name="Morin E."/>
            <person name="Kohler A."/>
            <person name="Barry K."/>
            <person name="LaButti K."/>
            <person name="Morin E."/>
            <person name="Salamov A."/>
            <person name="Lipzen A."/>
            <person name="Mereny Z."/>
            <person name="Hegedus B."/>
            <person name="Baldrian P."/>
            <person name="Stursova M."/>
            <person name="Weitz H."/>
            <person name="Taylor A."/>
            <person name="Grigoriev I.V."/>
            <person name="Nagy L.G."/>
            <person name="Martin F."/>
            <person name="Kauserud H."/>
        </authorList>
    </citation>
    <scope>NUCLEOTIDE SEQUENCE</scope>
    <source>
        <strain evidence="3">CBHHK067</strain>
    </source>
</reference>
<feature type="domain" description="DUF6699" evidence="2">
    <location>
        <begin position="51"/>
        <end position="97"/>
    </location>
</feature>
<dbReference type="Proteomes" id="UP001221757">
    <property type="component" value="Unassembled WGS sequence"/>
</dbReference>
<evidence type="ECO:0000256" key="1">
    <source>
        <dbReference type="SAM" id="MobiDB-lite"/>
    </source>
</evidence>
<evidence type="ECO:0000313" key="3">
    <source>
        <dbReference type="EMBL" id="KAJ7661161.1"/>
    </source>
</evidence>
<keyword evidence="4" id="KW-1185">Reference proteome</keyword>
<proteinExistence type="predicted"/>
<evidence type="ECO:0000313" key="4">
    <source>
        <dbReference type="Proteomes" id="UP001221757"/>
    </source>
</evidence>
<name>A0AAD7G6Q0_MYCRO</name>
<feature type="region of interest" description="Disordered" evidence="1">
    <location>
        <begin position="1"/>
        <end position="24"/>
    </location>
</feature>
<comment type="caution">
    <text evidence="3">The sequence shown here is derived from an EMBL/GenBank/DDBJ whole genome shotgun (WGS) entry which is preliminary data.</text>
</comment>
<dbReference type="InterPro" id="IPR046522">
    <property type="entry name" value="DUF6699"/>
</dbReference>
<protein>
    <recommendedName>
        <fullName evidence="2">DUF6699 domain-containing protein</fullName>
    </recommendedName>
</protein>
<dbReference type="AlphaFoldDB" id="A0AAD7G6Q0"/>
<gene>
    <name evidence="3" type="ORF">B0H17DRAFT_1144762</name>
</gene>
<accession>A0AAD7G6Q0</accession>
<feature type="compositionally biased region" description="Basic and acidic residues" evidence="1">
    <location>
        <begin position="1"/>
        <end position="10"/>
    </location>
</feature>
<sequence>MTRQGSETHYRNFANSQPPRTRRQPIALPELGSGIIRLNPVLSNNIEDHPLWPSDTATSPRLPMLTLESPLPWAIPVYASNGSVTVYDVLRAVREALCIVVT</sequence>
<organism evidence="3 4">
    <name type="scientific">Mycena rosella</name>
    <name type="common">Pink bonnet</name>
    <name type="synonym">Agaricus rosellus</name>
    <dbReference type="NCBI Taxonomy" id="1033263"/>
    <lineage>
        <taxon>Eukaryota</taxon>
        <taxon>Fungi</taxon>
        <taxon>Dikarya</taxon>
        <taxon>Basidiomycota</taxon>
        <taxon>Agaricomycotina</taxon>
        <taxon>Agaricomycetes</taxon>
        <taxon>Agaricomycetidae</taxon>
        <taxon>Agaricales</taxon>
        <taxon>Marasmiineae</taxon>
        <taxon>Mycenaceae</taxon>
        <taxon>Mycena</taxon>
    </lineage>
</organism>